<evidence type="ECO:0000256" key="4">
    <source>
        <dbReference type="ARBA" id="ARBA00023155"/>
    </source>
</evidence>
<dbReference type="CDD" id="cd00086">
    <property type="entry name" value="homeodomain"/>
    <property type="match status" value="1"/>
</dbReference>
<keyword evidence="2" id="KW-0217">Developmental protein</keyword>
<dbReference type="GO" id="GO:0005634">
    <property type="term" value="C:nucleus"/>
    <property type="evidence" value="ECO:0007669"/>
    <property type="project" value="UniProtKB-SubCell"/>
</dbReference>
<dbReference type="PANTHER" id="PTHR24331">
    <property type="entry name" value="DBX"/>
    <property type="match status" value="1"/>
</dbReference>
<reference evidence="11" key="2">
    <citation type="submission" date="2022-10" db="EMBL/GenBank/DDBJ databases">
        <authorList>
            <consortium name="ENA_rothamsted_submissions"/>
            <consortium name="culmorum"/>
            <person name="King R."/>
        </authorList>
    </citation>
    <scope>NUCLEOTIDE SEQUENCE</scope>
</reference>
<dbReference type="Gene3D" id="1.10.10.60">
    <property type="entry name" value="Homeodomain-like"/>
    <property type="match status" value="1"/>
</dbReference>
<dbReference type="AlphaFoldDB" id="A0A9N9RNA2"/>
<evidence type="ECO:0000313" key="11">
    <source>
        <dbReference type="EMBL" id="CAG9800443.1"/>
    </source>
</evidence>
<comment type="subcellular location">
    <subcellularLocation>
        <location evidence="1 7 8">Nucleus</location>
    </subcellularLocation>
</comment>
<evidence type="ECO:0000256" key="3">
    <source>
        <dbReference type="ARBA" id="ARBA00023125"/>
    </source>
</evidence>
<dbReference type="InterPro" id="IPR017970">
    <property type="entry name" value="Homeobox_CS"/>
</dbReference>
<feature type="region of interest" description="Disordered" evidence="9">
    <location>
        <begin position="362"/>
        <end position="434"/>
    </location>
</feature>
<feature type="compositionally biased region" description="Low complexity" evidence="9">
    <location>
        <begin position="392"/>
        <end position="431"/>
    </location>
</feature>
<evidence type="ECO:0000256" key="1">
    <source>
        <dbReference type="ARBA" id="ARBA00004123"/>
    </source>
</evidence>
<feature type="compositionally biased region" description="Polar residues" evidence="9">
    <location>
        <begin position="206"/>
        <end position="215"/>
    </location>
</feature>
<feature type="region of interest" description="Disordered" evidence="9">
    <location>
        <begin position="449"/>
        <end position="508"/>
    </location>
</feature>
<evidence type="ECO:0000256" key="7">
    <source>
        <dbReference type="PROSITE-ProRule" id="PRU00108"/>
    </source>
</evidence>
<feature type="compositionally biased region" description="Basic residues" evidence="9">
    <location>
        <begin position="181"/>
        <end position="191"/>
    </location>
</feature>
<feature type="region of interest" description="Disordered" evidence="9">
    <location>
        <begin position="7"/>
        <end position="61"/>
    </location>
</feature>
<keyword evidence="12" id="KW-1185">Reference proteome</keyword>
<dbReference type="PROSITE" id="PS00027">
    <property type="entry name" value="HOMEOBOX_1"/>
    <property type="match status" value="1"/>
</dbReference>
<dbReference type="Pfam" id="PF00046">
    <property type="entry name" value="Homeodomain"/>
    <property type="match status" value="1"/>
</dbReference>
<dbReference type="OrthoDB" id="6159439at2759"/>
<reference evidence="11" key="1">
    <citation type="submission" date="2022-01" db="EMBL/GenBank/DDBJ databases">
        <authorList>
            <person name="King R."/>
        </authorList>
    </citation>
    <scope>NUCLEOTIDE SEQUENCE</scope>
</reference>
<evidence type="ECO:0000256" key="9">
    <source>
        <dbReference type="SAM" id="MobiDB-lite"/>
    </source>
</evidence>
<sequence length="508" mass="57598">MSTAFLVDNILNEDKDEQMDSTGSISESDDSDSDHNSDLKDSLCDSPKSYNSMNHQNSPLSEDELIRSYTVTTDNVENEFNCVKCGHFNENLKINNDNIDEKCEKCGFINDLYQHTKDTHIKELPSKPVLKFSVSAILSDTKRDCVKVRNEFIQPQNLWPYIQQNLIQQSHLANPAFITNHHPHHLHHHHQNSNNLSPHVNGLNGNGNESNVLTCNNNNNNNNSSSPEHQTNDSRDNKVIAKPLPSRPFIHHGINHPHLHSLLAHCRNPYITGAGPQVFPLPPGQGFPWAHSTRGKPRRGMMRRAVFSDSQRKGLEKRFQIQKYISKPDRKKLAERLGLKDSQVKIWFQNRRMKWRNSKERELLASGGSRDQTLPNKNNPNPDLSDAKCDRQQSLTPPSSSPSSLEQQGQQQSQHISIQSPSSQSPNKSSPIDQKFMVLSKKPADFKFESEEMSSRSGHPPHIGQLFNNFYDNHSSDGSVKTYSNQSSSMYYDDYDSNSDGSEEINVT</sequence>
<evidence type="ECO:0000259" key="10">
    <source>
        <dbReference type="PROSITE" id="PS50071"/>
    </source>
</evidence>
<dbReference type="Proteomes" id="UP001153620">
    <property type="component" value="Chromosome 1"/>
</dbReference>
<feature type="compositionally biased region" description="Low complexity" evidence="9">
    <location>
        <begin position="483"/>
        <end position="492"/>
    </location>
</feature>
<dbReference type="SMART" id="SM00389">
    <property type="entry name" value="HOX"/>
    <property type="match status" value="1"/>
</dbReference>
<feature type="compositionally biased region" description="Polar residues" evidence="9">
    <location>
        <begin position="466"/>
        <end position="482"/>
    </location>
</feature>
<dbReference type="InterPro" id="IPR001356">
    <property type="entry name" value="HD"/>
</dbReference>
<accession>A0A9N9RNA2</accession>
<comment type="similarity">
    <text evidence="6">Belongs to the H2.0 homeobox family.</text>
</comment>
<evidence type="ECO:0000313" key="12">
    <source>
        <dbReference type="Proteomes" id="UP001153620"/>
    </source>
</evidence>
<dbReference type="SUPFAM" id="SSF46689">
    <property type="entry name" value="Homeodomain-like"/>
    <property type="match status" value="1"/>
</dbReference>
<feature type="compositionally biased region" description="Polar residues" evidence="9">
    <location>
        <begin position="369"/>
        <end position="382"/>
    </location>
</feature>
<dbReference type="PANTHER" id="PTHR24331:SF0">
    <property type="entry name" value="DBX"/>
    <property type="match status" value="1"/>
</dbReference>
<protein>
    <recommendedName>
        <fullName evidence="10">Homeobox domain-containing protein</fullName>
    </recommendedName>
</protein>
<feature type="compositionally biased region" description="Basic and acidic residues" evidence="9">
    <location>
        <begin position="33"/>
        <end position="43"/>
    </location>
</feature>
<dbReference type="InterPro" id="IPR020479">
    <property type="entry name" value="HD_metazoa"/>
</dbReference>
<feature type="DNA-binding region" description="Homeobox" evidence="7">
    <location>
        <begin position="300"/>
        <end position="359"/>
    </location>
</feature>
<feature type="compositionally biased region" description="Polar residues" evidence="9">
    <location>
        <begin position="48"/>
        <end position="60"/>
    </location>
</feature>
<evidence type="ECO:0000256" key="8">
    <source>
        <dbReference type="RuleBase" id="RU000682"/>
    </source>
</evidence>
<evidence type="ECO:0000256" key="6">
    <source>
        <dbReference type="ARBA" id="ARBA00038504"/>
    </source>
</evidence>
<dbReference type="PROSITE" id="PS50071">
    <property type="entry name" value="HOMEOBOX_2"/>
    <property type="match status" value="1"/>
</dbReference>
<proteinExistence type="inferred from homology"/>
<keyword evidence="3 7" id="KW-0238">DNA-binding</keyword>
<evidence type="ECO:0000256" key="2">
    <source>
        <dbReference type="ARBA" id="ARBA00022473"/>
    </source>
</evidence>
<feature type="domain" description="Homeobox" evidence="10">
    <location>
        <begin position="298"/>
        <end position="358"/>
    </location>
</feature>
<feature type="compositionally biased region" description="Acidic residues" evidence="9">
    <location>
        <begin position="493"/>
        <end position="508"/>
    </location>
</feature>
<name>A0A9N9RNA2_9DIPT</name>
<feature type="compositionally biased region" description="Low complexity" evidence="9">
    <location>
        <begin position="216"/>
        <end position="226"/>
    </location>
</feature>
<dbReference type="GO" id="GO:0003677">
    <property type="term" value="F:DNA binding"/>
    <property type="evidence" value="ECO:0007669"/>
    <property type="project" value="UniProtKB-UniRule"/>
</dbReference>
<dbReference type="GO" id="GO:0000981">
    <property type="term" value="F:DNA-binding transcription factor activity, RNA polymerase II-specific"/>
    <property type="evidence" value="ECO:0007669"/>
    <property type="project" value="InterPro"/>
</dbReference>
<dbReference type="FunFam" id="1.10.10.60:FF:000177">
    <property type="entry name" value="Homeobox protein DBX1"/>
    <property type="match status" value="1"/>
</dbReference>
<feature type="compositionally biased region" description="Basic and acidic residues" evidence="9">
    <location>
        <begin position="230"/>
        <end position="239"/>
    </location>
</feature>
<dbReference type="InterPro" id="IPR009057">
    <property type="entry name" value="Homeodomain-like_sf"/>
</dbReference>
<dbReference type="InterPro" id="IPR000047">
    <property type="entry name" value="HTH_motif"/>
</dbReference>
<dbReference type="InterPro" id="IPR051662">
    <property type="entry name" value="H2.0_Homeobox_NeuralPatt"/>
</dbReference>
<organism evidence="11 12">
    <name type="scientific">Chironomus riparius</name>
    <dbReference type="NCBI Taxonomy" id="315576"/>
    <lineage>
        <taxon>Eukaryota</taxon>
        <taxon>Metazoa</taxon>
        <taxon>Ecdysozoa</taxon>
        <taxon>Arthropoda</taxon>
        <taxon>Hexapoda</taxon>
        <taxon>Insecta</taxon>
        <taxon>Pterygota</taxon>
        <taxon>Neoptera</taxon>
        <taxon>Endopterygota</taxon>
        <taxon>Diptera</taxon>
        <taxon>Nematocera</taxon>
        <taxon>Chironomoidea</taxon>
        <taxon>Chironomidae</taxon>
        <taxon>Chironominae</taxon>
        <taxon>Chironomus</taxon>
    </lineage>
</organism>
<keyword evidence="5 7" id="KW-0539">Nucleus</keyword>
<keyword evidence="4 7" id="KW-0371">Homeobox</keyword>
<dbReference type="EMBL" id="OU895877">
    <property type="protein sequence ID" value="CAG9800443.1"/>
    <property type="molecule type" value="Genomic_DNA"/>
</dbReference>
<dbReference type="PRINTS" id="PR00031">
    <property type="entry name" value="HTHREPRESSR"/>
</dbReference>
<feature type="region of interest" description="Disordered" evidence="9">
    <location>
        <begin position="181"/>
        <end position="240"/>
    </location>
</feature>
<gene>
    <name evidence="11" type="ORF">CHIRRI_LOCUS3386</name>
</gene>
<evidence type="ECO:0000256" key="5">
    <source>
        <dbReference type="ARBA" id="ARBA00023242"/>
    </source>
</evidence>
<dbReference type="PRINTS" id="PR00024">
    <property type="entry name" value="HOMEOBOX"/>
</dbReference>